<keyword evidence="6" id="KW-0862">Zinc</keyword>
<dbReference type="EMBL" id="JAJJMB010000061">
    <property type="protein sequence ID" value="KAI3963475.1"/>
    <property type="molecule type" value="Genomic_DNA"/>
</dbReference>
<feature type="domain" description="BRCT" evidence="10">
    <location>
        <begin position="774"/>
        <end position="878"/>
    </location>
</feature>
<evidence type="ECO:0000256" key="7">
    <source>
        <dbReference type="ARBA" id="ARBA00023204"/>
    </source>
</evidence>
<dbReference type="SMART" id="SM00292">
    <property type="entry name" value="BRCT"/>
    <property type="match status" value="1"/>
</dbReference>
<dbReference type="InterPro" id="IPR036420">
    <property type="entry name" value="BRCT_dom_sf"/>
</dbReference>
<dbReference type="GO" id="GO:0004842">
    <property type="term" value="F:ubiquitin-protein transferase activity"/>
    <property type="evidence" value="ECO:0007669"/>
    <property type="project" value="TreeGrafter"/>
</dbReference>
<keyword evidence="3" id="KW-0677">Repeat</keyword>
<protein>
    <submittedName>
        <fullName evidence="12">Uncharacterized protein</fullName>
    </submittedName>
</protein>
<keyword evidence="2" id="KW-0479">Metal-binding</keyword>
<dbReference type="PROSITE" id="PS50172">
    <property type="entry name" value="BRCT"/>
    <property type="match status" value="1"/>
</dbReference>
<feature type="compositionally biased region" description="Polar residues" evidence="9">
    <location>
        <begin position="369"/>
        <end position="381"/>
    </location>
</feature>
<feature type="region of interest" description="Disordered" evidence="9">
    <location>
        <begin position="198"/>
        <end position="229"/>
    </location>
</feature>
<organism evidence="12 13">
    <name type="scientific">Papaver atlanticum</name>
    <dbReference type="NCBI Taxonomy" id="357466"/>
    <lineage>
        <taxon>Eukaryota</taxon>
        <taxon>Viridiplantae</taxon>
        <taxon>Streptophyta</taxon>
        <taxon>Embryophyta</taxon>
        <taxon>Tracheophyta</taxon>
        <taxon>Spermatophyta</taxon>
        <taxon>Magnoliopsida</taxon>
        <taxon>Ranunculales</taxon>
        <taxon>Papaveraceae</taxon>
        <taxon>Papaveroideae</taxon>
        <taxon>Papaver</taxon>
    </lineage>
</organism>
<sequence length="878" mass="97149">MKEESETEYIDQLKREIRCLRRANTNADRGPGYLLKSVYSTHIKLCERIDMTVDWGECYHEFGFCILFAKLESSCDFCSVNLSSHYIYQLSRKIPCFSDLKDSDDESPTKSIGNGEEKTESKTPDFFDSEMFEWTQRPCSPELFSTPEKTKAGYKELNTIEDDECVVASPTQGAPTGEAVASETVKAVNCEQGNENIDEELAPVKAKSSKNRNKSKKSKRKSKRNTGIAKEKCAKISTDEVLGDVCMDLGEVAEVSNQSVKCATNSTATNVRNKICSKNKKARFNSSDADTVTDDLHEAIEANSENHATKETATKWGTSLDDQHTNEKIRKLDIQLKQTNTRSLKGDTVAAAAIVVVEEVQKNENQENGKASTKSPAQTDLQVDPPRTSELEERARNKPRNAKILGKRNCAGEFGNQKRLNFADDSVKGVSVAEVVVESSKVDDPPKTSELEKRATDKHRDTKIVGKRVKFSTDTSVKTGSVGKVLDESNKAVAWENQTSKQSQDSSDNASRTKKKCENFPVKIQCAFCQSSTESEDSGKMLHYVNCKPVADYNKGSHVIHSHSNCTEWAPNVYFEKDTAVNLGTEVARSKRIKCSCCGIKGASLGCYENSCRKSFHVPCAKMVPQCRWDTVRELCAAMPYHSSSKLPNEVAGSVGQRRKKSIPKTGETEVVVQHGLNISQAWNSLGSSKKWVLCCSVLTDAEKEIVSEFTRIAGVPVSKTFGTIVTHIIASTDKRIKAFLQAMEPVAEEQYEVKVDIHGIEDKPRLGKLRVQKKQPNFNGLNFYFFGEFVPSYKGDLQNLVIAAGGTVLHRKPIKGDLGLSLSDSSTSTFIIYSLDSTICNRRKDEARALAGSSGTKFAGHPWLLDSIAACKLQRLT</sequence>
<keyword evidence="8" id="KW-0539">Nucleus</keyword>
<dbReference type="PANTHER" id="PTHR13763:SF0">
    <property type="entry name" value="BREAST CANCER TYPE 1 SUSCEPTIBILITY PROTEIN"/>
    <property type="match status" value="1"/>
</dbReference>
<evidence type="ECO:0000256" key="6">
    <source>
        <dbReference type="ARBA" id="ARBA00022833"/>
    </source>
</evidence>
<feature type="region of interest" description="Disordered" evidence="9">
    <location>
        <begin position="362"/>
        <end position="401"/>
    </location>
</feature>
<dbReference type="SUPFAM" id="SSF52113">
    <property type="entry name" value="BRCT domain"/>
    <property type="match status" value="1"/>
</dbReference>
<evidence type="ECO:0000259" key="11">
    <source>
        <dbReference type="PROSITE" id="PS51805"/>
    </source>
</evidence>
<keyword evidence="7" id="KW-0234">DNA repair</keyword>
<dbReference type="PROSITE" id="PS51805">
    <property type="entry name" value="EPHD"/>
    <property type="match status" value="1"/>
</dbReference>
<evidence type="ECO:0000256" key="8">
    <source>
        <dbReference type="ARBA" id="ARBA00023242"/>
    </source>
</evidence>
<dbReference type="InterPro" id="IPR001357">
    <property type="entry name" value="BRCT_dom"/>
</dbReference>
<comment type="caution">
    <text evidence="12">The sequence shown here is derived from an EMBL/GenBank/DDBJ whole genome shotgun (WGS) entry which is preliminary data.</text>
</comment>
<dbReference type="AlphaFoldDB" id="A0AAD4XWR1"/>
<gene>
    <name evidence="12" type="ORF">MKW98_022897</name>
</gene>
<dbReference type="Pfam" id="PF13771">
    <property type="entry name" value="zf-HC5HC2H"/>
    <property type="match status" value="1"/>
</dbReference>
<proteinExistence type="predicted"/>
<dbReference type="GO" id="GO:0000724">
    <property type="term" value="P:double-strand break repair via homologous recombination"/>
    <property type="evidence" value="ECO:0007669"/>
    <property type="project" value="TreeGrafter"/>
</dbReference>
<evidence type="ECO:0000256" key="9">
    <source>
        <dbReference type="SAM" id="MobiDB-lite"/>
    </source>
</evidence>
<dbReference type="PANTHER" id="PTHR13763">
    <property type="entry name" value="BREAST CANCER TYPE 1 SUSCEPTIBILITY PROTEIN BRCA1"/>
    <property type="match status" value="1"/>
</dbReference>
<evidence type="ECO:0000256" key="3">
    <source>
        <dbReference type="ARBA" id="ARBA00022737"/>
    </source>
</evidence>
<evidence type="ECO:0000256" key="5">
    <source>
        <dbReference type="ARBA" id="ARBA00022771"/>
    </source>
</evidence>
<dbReference type="CDD" id="cd15571">
    <property type="entry name" value="ePHD"/>
    <property type="match status" value="1"/>
</dbReference>
<name>A0AAD4XWR1_9MAGN</name>
<dbReference type="GO" id="GO:0008270">
    <property type="term" value="F:zinc ion binding"/>
    <property type="evidence" value="ECO:0007669"/>
    <property type="project" value="UniProtKB-KW"/>
</dbReference>
<dbReference type="GO" id="GO:0045944">
    <property type="term" value="P:positive regulation of transcription by RNA polymerase II"/>
    <property type="evidence" value="ECO:0007669"/>
    <property type="project" value="TreeGrafter"/>
</dbReference>
<accession>A0AAD4XWR1</accession>
<keyword evidence="4" id="KW-0227">DNA damage</keyword>
<dbReference type="Gene3D" id="3.30.40.10">
    <property type="entry name" value="Zinc/RING finger domain, C3HC4 (zinc finger)"/>
    <property type="match status" value="1"/>
</dbReference>
<feature type="region of interest" description="Disordered" evidence="9">
    <location>
        <begin position="101"/>
        <end position="123"/>
    </location>
</feature>
<keyword evidence="5" id="KW-0863">Zinc-finger</keyword>
<dbReference type="InterPro" id="IPR013083">
    <property type="entry name" value="Znf_RING/FYVE/PHD"/>
</dbReference>
<dbReference type="InterPro" id="IPR031099">
    <property type="entry name" value="BRCA1-associated"/>
</dbReference>
<evidence type="ECO:0000256" key="2">
    <source>
        <dbReference type="ARBA" id="ARBA00022723"/>
    </source>
</evidence>
<evidence type="ECO:0000313" key="12">
    <source>
        <dbReference type="EMBL" id="KAI3963475.1"/>
    </source>
</evidence>
<evidence type="ECO:0000259" key="10">
    <source>
        <dbReference type="PROSITE" id="PS50172"/>
    </source>
</evidence>
<dbReference type="InterPro" id="IPR034732">
    <property type="entry name" value="EPHD"/>
</dbReference>
<dbReference type="Proteomes" id="UP001202328">
    <property type="component" value="Unassembled WGS sequence"/>
</dbReference>
<feature type="compositionally biased region" description="Basic and acidic residues" evidence="9">
    <location>
        <begin position="440"/>
        <end position="460"/>
    </location>
</feature>
<evidence type="ECO:0000256" key="1">
    <source>
        <dbReference type="ARBA" id="ARBA00004123"/>
    </source>
</evidence>
<keyword evidence="13" id="KW-1185">Reference proteome</keyword>
<evidence type="ECO:0000256" key="4">
    <source>
        <dbReference type="ARBA" id="ARBA00022763"/>
    </source>
</evidence>
<feature type="region of interest" description="Disordered" evidence="9">
    <location>
        <begin position="439"/>
        <end position="460"/>
    </location>
</feature>
<evidence type="ECO:0000313" key="13">
    <source>
        <dbReference type="Proteomes" id="UP001202328"/>
    </source>
</evidence>
<feature type="compositionally biased region" description="Basic residues" evidence="9">
    <location>
        <begin position="207"/>
        <end position="224"/>
    </location>
</feature>
<dbReference type="GO" id="GO:0005634">
    <property type="term" value="C:nucleus"/>
    <property type="evidence" value="ECO:0007669"/>
    <property type="project" value="UniProtKB-SubCell"/>
</dbReference>
<dbReference type="Gene3D" id="3.40.50.10190">
    <property type="entry name" value="BRCT domain"/>
    <property type="match status" value="1"/>
</dbReference>
<comment type="subcellular location">
    <subcellularLocation>
        <location evidence="1">Nucleus</location>
    </subcellularLocation>
</comment>
<dbReference type="CDD" id="cd00027">
    <property type="entry name" value="BRCT"/>
    <property type="match status" value="1"/>
</dbReference>
<reference evidence="12" key="1">
    <citation type="submission" date="2022-04" db="EMBL/GenBank/DDBJ databases">
        <title>A functionally conserved STORR gene fusion in Papaver species that diverged 16.8 million years ago.</title>
        <authorList>
            <person name="Catania T."/>
        </authorList>
    </citation>
    <scope>NUCLEOTIDE SEQUENCE</scope>
    <source>
        <strain evidence="12">S-188037</strain>
    </source>
</reference>
<feature type="domain" description="PHD-type" evidence="11">
    <location>
        <begin position="523"/>
        <end position="643"/>
    </location>
</feature>
<feature type="compositionally biased region" description="Basic and acidic residues" evidence="9">
    <location>
        <begin position="387"/>
        <end position="396"/>
    </location>
</feature>